<proteinExistence type="predicted"/>
<reference evidence="1 2" key="1">
    <citation type="submission" date="2018-06" db="EMBL/GenBank/DDBJ databases">
        <title>A transcriptomic atlas of mushroom development highlights an independent origin of complex multicellularity.</title>
        <authorList>
            <consortium name="DOE Joint Genome Institute"/>
            <person name="Krizsan K."/>
            <person name="Almasi E."/>
            <person name="Merenyi Z."/>
            <person name="Sahu N."/>
            <person name="Viragh M."/>
            <person name="Koszo T."/>
            <person name="Mondo S."/>
            <person name="Kiss B."/>
            <person name="Balint B."/>
            <person name="Kues U."/>
            <person name="Barry K."/>
            <person name="Hegedus J.C."/>
            <person name="Henrissat B."/>
            <person name="Johnson J."/>
            <person name="Lipzen A."/>
            <person name="Ohm R."/>
            <person name="Nagy I."/>
            <person name="Pangilinan J."/>
            <person name="Yan J."/>
            <person name="Xiong Y."/>
            <person name="Grigoriev I.V."/>
            <person name="Hibbett D.S."/>
            <person name="Nagy L.G."/>
        </authorList>
    </citation>
    <scope>NUCLEOTIDE SEQUENCE [LARGE SCALE GENOMIC DNA]</scope>
    <source>
        <strain evidence="1 2">SZMC22713</strain>
    </source>
</reference>
<dbReference type="EMBL" id="ML170566">
    <property type="protein sequence ID" value="TDL13524.1"/>
    <property type="molecule type" value="Genomic_DNA"/>
</dbReference>
<sequence>MRNNPLQTISIDCILQIPATSTTHLPAEILSKILKLALGGCRELEKFRLVSRWFNTSTLMLGYACLRVTQPRSFENVRYPQHTRDNKSPHLPWNNNYSAVIITLFTTDIAEMALMQLPRFPNLDALSVSKPSILDLHFRESIGAVIKKLEISSGVGEFAVLGEIFASGTFACLQVLFWRREITRSASHRLYQEYQFIDQKLVDPFASVRTLADILMPAKDLRVLSLDLVPDDMSDVSMIISSHLGHSKFFGFQPSSLSKPFDCIVCEETYNNGLHHQNERTATEILARVLPLLEQIQWGDIWTTLNLRRSMQLDPSIVVGKCQSRSPIYISRKGFNLDLQLQQF</sequence>
<evidence type="ECO:0000313" key="1">
    <source>
        <dbReference type="EMBL" id="TDL13524.1"/>
    </source>
</evidence>
<name>A0A4Y7PDW0_9AGAM</name>
<protein>
    <submittedName>
        <fullName evidence="1">Uncharacterized protein</fullName>
    </submittedName>
</protein>
<dbReference type="AlphaFoldDB" id="A0A4Y7PDW0"/>
<organism evidence="1 2">
    <name type="scientific">Rickenella mellea</name>
    <dbReference type="NCBI Taxonomy" id="50990"/>
    <lineage>
        <taxon>Eukaryota</taxon>
        <taxon>Fungi</taxon>
        <taxon>Dikarya</taxon>
        <taxon>Basidiomycota</taxon>
        <taxon>Agaricomycotina</taxon>
        <taxon>Agaricomycetes</taxon>
        <taxon>Hymenochaetales</taxon>
        <taxon>Rickenellaceae</taxon>
        <taxon>Rickenella</taxon>
    </lineage>
</organism>
<evidence type="ECO:0000313" key="2">
    <source>
        <dbReference type="Proteomes" id="UP000294933"/>
    </source>
</evidence>
<gene>
    <name evidence="1" type="ORF">BD410DRAFT_810461</name>
</gene>
<keyword evidence="2" id="KW-1185">Reference proteome</keyword>
<dbReference type="Proteomes" id="UP000294933">
    <property type="component" value="Unassembled WGS sequence"/>
</dbReference>
<dbReference type="VEuPathDB" id="FungiDB:BD410DRAFT_810461"/>
<accession>A0A4Y7PDW0</accession>